<feature type="signal peptide" evidence="2">
    <location>
        <begin position="1"/>
        <end position="22"/>
    </location>
</feature>
<dbReference type="SMR" id="A0A1J6I3C0"/>
<keyword evidence="2" id="KW-0732">Signal</keyword>
<protein>
    <submittedName>
        <fullName evidence="3">Anther-specific protein lat52</fullName>
    </submittedName>
</protein>
<proteinExistence type="inferred from homology"/>
<dbReference type="AlphaFoldDB" id="A0A1J6I3C0"/>
<dbReference type="EMBL" id="MJEQ01037190">
    <property type="protein sequence ID" value="OIS99019.1"/>
    <property type="molecule type" value="Genomic_DNA"/>
</dbReference>
<comment type="caution">
    <text evidence="3">The sequence shown here is derived from an EMBL/GenBank/DDBJ whole genome shotgun (WGS) entry which is preliminary data.</text>
</comment>
<name>A0A1J6I3C0_NICAT</name>
<accession>A0A1J6I3C0</accession>
<evidence type="ECO:0000313" key="4">
    <source>
        <dbReference type="Proteomes" id="UP000187609"/>
    </source>
</evidence>
<keyword evidence="4" id="KW-1185">Reference proteome</keyword>
<sequence>MAKAIVLLSALCIVALANFAHCHPQVFDVEGKVYCDTCRVQFETKLSENVEGTKYCSGFPKLFFSKNSIF</sequence>
<dbReference type="PROSITE" id="PS00925">
    <property type="entry name" value="OLEEI"/>
    <property type="match status" value="1"/>
</dbReference>
<gene>
    <name evidence="3" type="primary">LAT52_3</name>
    <name evidence="3" type="ORF">A4A49_28168</name>
</gene>
<feature type="chain" id="PRO_5012904932" evidence="2">
    <location>
        <begin position="23"/>
        <end position="70"/>
    </location>
</feature>
<dbReference type="Proteomes" id="UP000187609">
    <property type="component" value="Unassembled WGS sequence"/>
</dbReference>
<comment type="similarity">
    <text evidence="1">Belongs to the Ole e I family.</text>
</comment>
<evidence type="ECO:0000256" key="1">
    <source>
        <dbReference type="ARBA" id="ARBA00010049"/>
    </source>
</evidence>
<dbReference type="STRING" id="49451.A0A1J6I3C0"/>
<dbReference type="GO" id="GO:0005615">
    <property type="term" value="C:extracellular space"/>
    <property type="evidence" value="ECO:0007669"/>
    <property type="project" value="InterPro"/>
</dbReference>
<organism evidence="3 4">
    <name type="scientific">Nicotiana attenuata</name>
    <name type="common">Coyote tobacco</name>
    <dbReference type="NCBI Taxonomy" id="49451"/>
    <lineage>
        <taxon>Eukaryota</taxon>
        <taxon>Viridiplantae</taxon>
        <taxon>Streptophyta</taxon>
        <taxon>Embryophyta</taxon>
        <taxon>Tracheophyta</taxon>
        <taxon>Spermatophyta</taxon>
        <taxon>Magnoliopsida</taxon>
        <taxon>eudicotyledons</taxon>
        <taxon>Gunneridae</taxon>
        <taxon>Pentapetalae</taxon>
        <taxon>asterids</taxon>
        <taxon>lamiids</taxon>
        <taxon>Solanales</taxon>
        <taxon>Solanaceae</taxon>
        <taxon>Nicotianoideae</taxon>
        <taxon>Nicotianeae</taxon>
        <taxon>Nicotiana</taxon>
    </lineage>
</organism>
<evidence type="ECO:0000256" key="2">
    <source>
        <dbReference type="SAM" id="SignalP"/>
    </source>
</evidence>
<evidence type="ECO:0000313" key="3">
    <source>
        <dbReference type="EMBL" id="OIS99019.1"/>
    </source>
</evidence>
<reference evidence="3" key="1">
    <citation type="submission" date="2016-11" db="EMBL/GenBank/DDBJ databases">
        <title>The genome of Nicotiana attenuata.</title>
        <authorList>
            <person name="Xu S."/>
            <person name="Brockmoeller T."/>
            <person name="Gaquerel E."/>
            <person name="Navarro A."/>
            <person name="Kuhl H."/>
            <person name="Gase K."/>
            <person name="Ling Z."/>
            <person name="Zhou W."/>
            <person name="Kreitzer C."/>
            <person name="Stanke M."/>
            <person name="Tang H."/>
            <person name="Lyons E."/>
            <person name="Pandey P."/>
            <person name="Pandey S.P."/>
            <person name="Timmermann B."/>
            <person name="Baldwin I.T."/>
        </authorList>
    </citation>
    <scope>NUCLEOTIDE SEQUENCE [LARGE SCALE GENOMIC DNA]</scope>
    <source>
        <strain evidence="3">UT</strain>
    </source>
</reference>
<dbReference type="Gramene" id="OIS99019">
    <property type="protein sequence ID" value="OIS99019"/>
    <property type="gene ID" value="A4A49_28168"/>
</dbReference>
<dbReference type="InterPro" id="IPR006040">
    <property type="entry name" value="Allergen_Ole_e_I_CS"/>
</dbReference>